<feature type="compositionally biased region" description="Low complexity" evidence="7">
    <location>
        <begin position="186"/>
        <end position="201"/>
    </location>
</feature>
<evidence type="ECO:0000256" key="7">
    <source>
        <dbReference type="SAM" id="MobiDB-lite"/>
    </source>
</evidence>
<dbReference type="Pfam" id="PF07716">
    <property type="entry name" value="bZIP_2"/>
    <property type="match status" value="1"/>
</dbReference>
<keyword evidence="2" id="KW-0805">Transcription regulation</keyword>
<dbReference type="CDD" id="cd14694">
    <property type="entry name" value="bZIP_NFIL3"/>
    <property type="match status" value="1"/>
</dbReference>
<comment type="similarity">
    <text evidence="1">Belongs to the bZIP family. NFIL3 subfamily.</text>
</comment>
<dbReference type="EMBL" id="FJ435174">
    <property type="protein sequence ID" value="ACJ65688.1"/>
    <property type="molecule type" value="mRNA"/>
</dbReference>
<organism evidence="9">
    <name type="scientific">Haliotis discus discus</name>
    <name type="common">disc abalone</name>
    <dbReference type="NCBI Taxonomy" id="91233"/>
    <lineage>
        <taxon>Eukaryota</taxon>
        <taxon>Metazoa</taxon>
        <taxon>Spiralia</taxon>
        <taxon>Lophotrochozoa</taxon>
        <taxon>Mollusca</taxon>
        <taxon>Gastropoda</taxon>
        <taxon>Vetigastropoda</taxon>
        <taxon>Lepetellida</taxon>
        <taxon>Haliotoidea</taxon>
        <taxon>Haliotidae</taxon>
        <taxon>Haliotis</taxon>
    </lineage>
</organism>
<keyword evidence="4" id="KW-0804">Transcription</keyword>
<protein>
    <submittedName>
        <fullName evidence="9">Nuclear factor interleukin 3 regulated-like protein</fullName>
    </submittedName>
</protein>
<name>B7U5G5_HALDI</name>
<evidence type="ECO:0000256" key="1">
    <source>
        <dbReference type="ARBA" id="ARBA00006079"/>
    </source>
</evidence>
<evidence type="ECO:0000256" key="3">
    <source>
        <dbReference type="ARBA" id="ARBA00023125"/>
    </source>
</evidence>
<dbReference type="SUPFAM" id="SSF57959">
    <property type="entry name" value="Leucine zipper domain"/>
    <property type="match status" value="1"/>
</dbReference>
<evidence type="ECO:0000256" key="5">
    <source>
        <dbReference type="ARBA" id="ARBA00023242"/>
    </source>
</evidence>
<dbReference type="Gene3D" id="1.20.5.170">
    <property type="match status" value="1"/>
</dbReference>
<dbReference type="GO" id="GO:0003700">
    <property type="term" value="F:DNA-binding transcription factor activity"/>
    <property type="evidence" value="ECO:0007669"/>
    <property type="project" value="InterPro"/>
</dbReference>
<evidence type="ECO:0000313" key="9">
    <source>
        <dbReference type="EMBL" id="ACJ65688.1"/>
    </source>
</evidence>
<dbReference type="GO" id="GO:0005634">
    <property type="term" value="C:nucleus"/>
    <property type="evidence" value="ECO:0007669"/>
    <property type="project" value="TreeGrafter"/>
</dbReference>
<dbReference type="PANTHER" id="PTHR15284:SF0">
    <property type="entry name" value="GH23983P"/>
    <property type="match status" value="1"/>
</dbReference>
<proteinExistence type="evidence at transcript level"/>
<feature type="coiled-coil region" evidence="6">
    <location>
        <begin position="136"/>
        <end position="163"/>
    </location>
</feature>
<evidence type="ECO:0000259" key="8">
    <source>
        <dbReference type="PROSITE" id="PS50217"/>
    </source>
</evidence>
<feature type="domain" description="BZIP" evidence="8">
    <location>
        <begin position="111"/>
        <end position="162"/>
    </location>
</feature>
<accession>B7U5G5</accession>
<keyword evidence="5" id="KW-0539">Nucleus</keyword>
<sequence length="274" mass="31622">MERQHRSLYTRLTLLLGVYRTFNTMEVNVKQERTDSGFEPEYGQHNPNWEVYGSWIPTSLCHKEELKNEDVKSCELFVPMSSGKSHISNSLLYEPNVIRAEREFVPIDRKDSTYWSKRPKNNESARRSRLKKRAIERTMEVKYKELQRENIELKHELAALKRHFADKLNPKEIASDMFSEPRLRRGSSSDVSETSSVTSEGEVYHGSYEPDVVAASSLKVLTSAKPPTLAHQHGFNMTSVPFRYSFMNYPVVARDPSVYLTSTSGRRTPHKNSS</sequence>
<keyword evidence="6" id="KW-0175">Coiled coil</keyword>
<dbReference type="PANTHER" id="PTHR15284">
    <property type="entry name" value="NUCLEAR FACTOR INTERLEUKIN-3-REGULATED PROTEIN"/>
    <property type="match status" value="1"/>
</dbReference>
<evidence type="ECO:0000256" key="6">
    <source>
        <dbReference type="SAM" id="Coils"/>
    </source>
</evidence>
<dbReference type="InterPro" id="IPR047106">
    <property type="entry name" value="NFIL3-like_bZIP"/>
</dbReference>
<reference evidence="9" key="1">
    <citation type="submission" date="2008-11" db="EMBL/GenBank/DDBJ databases">
        <authorList>
            <person name="Lee J."/>
            <person name="De Zoysa M."/>
        </authorList>
    </citation>
    <scope>NUCLEOTIDE SEQUENCE</scope>
</reference>
<feature type="region of interest" description="Disordered" evidence="7">
    <location>
        <begin position="177"/>
        <end position="203"/>
    </location>
</feature>
<dbReference type="FunFam" id="1.20.5.170:FF:000025">
    <property type="entry name" value="nuclear factor interleukin-3-regulated protein-like"/>
    <property type="match status" value="1"/>
</dbReference>
<keyword evidence="3" id="KW-0238">DNA-binding</keyword>
<dbReference type="AlphaFoldDB" id="B7U5G5"/>
<dbReference type="GO" id="GO:0007623">
    <property type="term" value="P:circadian rhythm"/>
    <property type="evidence" value="ECO:0007669"/>
    <property type="project" value="TreeGrafter"/>
</dbReference>
<dbReference type="PROSITE" id="PS50217">
    <property type="entry name" value="BZIP"/>
    <property type="match status" value="1"/>
</dbReference>
<dbReference type="InterPro" id="IPR004827">
    <property type="entry name" value="bZIP"/>
</dbReference>
<evidence type="ECO:0000256" key="2">
    <source>
        <dbReference type="ARBA" id="ARBA00023015"/>
    </source>
</evidence>
<dbReference type="PROSITE" id="PS00036">
    <property type="entry name" value="BZIP_BASIC"/>
    <property type="match status" value="1"/>
</dbReference>
<dbReference type="SMART" id="SM00338">
    <property type="entry name" value="BRLZ"/>
    <property type="match status" value="1"/>
</dbReference>
<dbReference type="GO" id="GO:0003677">
    <property type="term" value="F:DNA binding"/>
    <property type="evidence" value="ECO:0007669"/>
    <property type="project" value="UniProtKB-KW"/>
</dbReference>
<dbReference type="InterPro" id="IPR047229">
    <property type="entry name" value="NFIL3-like"/>
</dbReference>
<evidence type="ECO:0000256" key="4">
    <source>
        <dbReference type="ARBA" id="ARBA00023163"/>
    </source>
</evidence>
<dbReference type="InterPro" id="IPR046347">
    <property type="entry name" value="bZIP_sf"/>
</dbReference>